<proteinExistence type="predicted"/>
<organism evidence="1 2">
    <name type="scientific">Canna indica</name>
    <name type="common">Indian-shot</name>
    <dbReference type="NCBI Taxonomy" id="4628"/>
    <lineage>
        <taxon>Eukaryota</taxon>
        <taxon>Viridiplantae</taxon>
        <taxon>Streptophyta</taxon>
        <taxon>Embryophyta</taxon>
        <taxon>Tracheophyta</taxon>
        <taxon>Spermatophyta</taxon>
        <taxon>Magnoliopsida</taxon>
        <taxon>Liliopsida</taxon>
        <taxon>Zingiberales</taxon>
        <taxon>Cannaceae</taxon>
        <taxon>Canna</taxon>
    </lineage>
</organism>
<evidence type="ECO:0000313" key="1">
    <source>
        <dbReference type="EMBL" id="WOK93441.1"/>
    </source>
</evidence>
<name>A0AAQ3JP53_9LILI</name>
<protein>
    <submittedName>
        <fullName evidence="1">Uncharacterized protein</fullName>
    </submittedName>
</protein>
<dbReference type="Proteomes" id="UP001327560">
    <property type="component" value="Chromosome 1"/>
</dbReference>
<accession>A0AAQ3JP53</accession>
<gene>
    <name evidence="1" type="ORF">Cni_G02138</name>
</gene>
<reference evidence="1 2" key="1">
    <citation type="submission" date="2023-10" db="EMBL/GenBank/DDBJ databases">
        <title>Chromosome-scale genome assembly provides insights into flower coloration mechanisms of Canna indica.</title>
        <authorList>
            <person name="Li C."/>
        </authorList>
    </citation>
    <scope>NUCLEOTIDE SEQUENCE [LARGE SCALE GENOMIC DNA]</scope>
    <source>
        <tissue evidence="1">Flower</tissue>
    </source>
</reference>
<dbReference type="PANTHER" id="PTHR31973:SF187">
    <property type="entry name" value="MUTATOR TRANSPOSASE MUDRA PROTEIN"/>
    <property type="match status" value="1"/>
</dbReference>
<dbReference type="EMBL" id="CP136890">
    <property type="protein sequence ID" value="WOK93441.1"/>
    <property type="molecule type" value="Genomic_DNA"/>
</dbReference>
<evidence type="ECO:0000313" key="2">
    <source>
        <dbReference type="Proteomes" id="UP001327560"/>
    </source>
</evidence>
<dbReference type="PANTHER" id="PTHR31973">
    <property type="entry name" value="POLYPROTEIN, PUTATIVE-RELATED"/>
    <property type="match status" value="1"/>
</dbReference>
<keyword evidence="2" id="KW-1185">Reference proteome</keyword>
<dbReference type="AlphaFoldDB" id="A0AAQ3JP53"/>
<sequence>MVEGHNRFKRTFVGFDALKEGFLGGCRPMISLDRCFLKSEVGGQLLSAVGRDGNNQMFLVYWDVVEGENEDSWRVFKMQLGLLCLM</sequence>